<evidence type="ECO:0000256" key="3">
    <source>
        <dbReference type="ARBA" id="ARBA00023125"/>
    </source>
</evidence>
<sequence>MHDTLKKKVPPERYVKPDDILINSTGAGTAGRIAQIEDVPSATTIDGHMILIRSNGKVTQKFLGYALKAHQWEVLQLDEGSTGQTELNRDRLLDEIMINYPVSFDEQNAIVGTLESIDRKLIVNEQLNDNLHQQAATLFKALFVDLTPFDGTMPPNWTISTLGDATEMGAGGDKPKESSPVKTPLCPYPIYSNGINDYGLYGYTNDPKIKVESVTVSARGTIGYVCLRHTPYVPIVRLVTLIPDTKVLSAKYLYLYLRQLHITGTGTTQQQLTVPDFRKTEIIIPDKNTMDSFTETVTPLFEQIWANEDENTKLAEVRDALLPKLMSGEIDVSDIQL</sequence>
<dbReference type="KEGG" id="vcop:MM50RIKEN_04520"/>
<dbReference type="InterPro" id="IPR044946">
    <property type="entry name" value="Restrct_endonuc_typeI_TRD_sf"/>
</dbReference>
<feature type="domain" description="Type I restriction modification DNA specificity" evidence="4">
    <location>
        <begin position="156"/>
        <end position="294"/>
    </location>
</feature>
<evidence type="ECO:0000256" key="1">
    <source>
        <dbReference type="ARBA" id="ARBA00010923"/>
    </source>
</evidence>
<dbReference type="EMBL" id="AP023418">
    <property type="protein sequence ID" value="BCK80689.1"/>
    <property type="molecule type" value="Genomic_DNA"/>
</dbReference>
<reference evidence="5" key="1">
    <citation type="submission" date="2020-09" db="EMBL/GenBank/DDBJ databases">
        <title>New species isolated from human feces.</title>
        <authorList>
            <person name="Kitahara M."/>
            <person name="Shigeno Y."/>
            <person name="Shime M."/>
            <person name="Matsumoto Y."/>
            <person name="Nakamura S."/>
            <person name="Motooka D."/>
            <person name="Fukuoka S."/>
            <person name="Nishikawa H."/>
            <person name="Benno Y."/>
        </authorList>
    </citation>
    <scope>NUCLEOTIDE SEQUENCE</scope>
    <source>
        <strain evidence="5">MM50</strain>
    </source>
</reference>
<proteinExistence type="inferred from homology"/>
<gene>
    <name evidence="5" type="ORF">MM50RIKEN_04520</name>
</gene>
<evidence type="ECO:0000259" key="4">
    <source>
        <dbReference type="Pfam" id="PF01420"/>
    </source>
</evidence>
<dbReference type="REBASE" id="487117">
    <property type="entry name" value="S1.OspMM50ORF4530P"/>
</dbReference>
<dbReference type="PANTHER" id="PTHR30408:SF13">
    <property type="entry name" value="TYPE I RESTRICTION ENZYME HINDI SPECIFICITY SUBUNIT"/>
    <property type="match status" value="1"/>
</dbReference>
<protein>
    <recommendedName>
        <fullName evidence="4">Type I restriction modification DNA specificity domain-containing protein</fullName>
    </recommendedName>
</protein>
<dbReference type="Pfam" id="PF01420">
    <property type="entry name" value="Methylase_S"/>
    <property type="match status" value="2"/>
</dbReference>
<dbReference type="AlphaFoldDB" id="A0A810PWX9"/>
<evidence type="ECO:0000313" key="6">
    <source>
        <dbReference type="Proteomes" id="UP000681035"/>
    </source>
</evidence>
<accession>A0A810PWX9</accession>
<dbReference type="InterPro" id="IPR052021">
    <property type="entry name" value="Type-I_RS_S_subunit"/>
</dbReference>
<evidence type="ECO:0000313" key="5">
    <source>
        <dbReference type="EMBL" id="BCK80689.1"/>
    </source>
</evidence>
<dbReference type="GO" id="GO:0009307">
    <property type="term" value="P:DNA restriction-modification system"/>
    <property type="evidence" value="ECO:0007669"/>
    <property type="project" value="UniProtKB-KW"/>
</dbReference>
<dbReference type="InterPro" id="IPR000055">
    <property type="entry name" value="Restrct_endonuc_typeI_TRD"/>
</dbReference>
<keyword evidence="2" id="KW-0680">Restriction system</keyword>
<dbReference type="Proteomes" id="UP000681035">
    <property type="component" value="Chromosome"/>
</dbReference>
<feature type="domain" description="Type I restriction modification DNA specificity" evidence="4">
    <location>
        <begin position="14"/>
        <end position="131"/>
    </location>
</feature>
<keyword evidence="6" id="KW-1185">Reference proteome</keyword>
<evidence type="ECO:0000256" key="2">
    <source>
        <dbReference type="ARBA" id="ARBA00022747"/>
    </source>
</evidence>
<name>A0A810PWX9_9FIRM</name>
<comment type="similarity">
    <text evidence="1">Belongs to the type-I restriction system S methylase family.</text>
</comment>
<dbReference type="GO" id="GO:0003677">
    <property type="term" value="F:DNA binding"/>
    <property type="evidence" value="ECO:0007669"/>
    <property type="project" value="UniProtKB-KW"/>
</dbReference>
<dbReference type="SUPFAM" id="SSF116734">
    <property type="entry name" value="DNA methylase specificity domain"/>
    <property type="match status" value="2"/>
</dbReference>
<keyword evidence="3" id="KW-0238">DNA-binding</keyword>
<dbReference type="Gene3D" id="3.90.220.20">
    <property type="entry name" value="DNA methylase specificity domains"/>
    <property type="match status" value="2"/>
</dbReference>
<organism evidence="5 6">
    <name type="scientific">Vescimonas coprocola</name>
    <dbReference type="NCBI Taxonomy" id="2714355"/>
    <lineage>
        <taxon>Bacteria</taxon>
        <taxon>Bacillati</taxon>
        <taxon>Bacillota</taxon>
        <taxon>Clostridia</taxon>
        <taxon>Eubacteriales</taxon>
        <taxon>Oscillospiraceae</taxon>
        <taxon>Vescimonas</taxon>
    </lineage>
</organism>
<dbReference type="PANTHER" id="PTHR30408">
    <property type="entry name" value="TYPE-1 RESTRICTION ENZYME ECOKI SPECIFICITY PROTEIN"/>
    <property type="match status" value="1"/>
</dbReference>